<reference evidence="2" key="1">
    <citation type="journal article" date="2020" name="J Insects Food Feed">
        <title>The yellow mealworm (Tenebrio molitor) genome: a resource for the emerging insects as food and feed industry.</title>
        <authorList>
            <person name="Eriksson T."/>
            <person name="Andere A."/>
            <person name="Kelstrup H."/>
            <person name="Emery V."/>
            <person name="Picard C."/>
        </authorList>
    </citation>
    <scope>NUCLEOTIDE SEQUENCE</scope>
    <source>
        <strain evidence="2">Stoneville</strain>
        <tissue evidence="2">Whole head</tissue>
    </source>
</reference>
<proteinExistence type="predicted"/>
<dbReference type="AlphaFoldDB" id="A0A8J6GX32"/>
<reference evidence="2" key="2">
    <citation type="submission" date="2021-08" db="EMBL/GenBank/DDBJ databases">
        <authorList>
            <person name="Eriksson T."/>
        </authorList>
    </citation>
    <scope>NUCLEOTIDE SEQUENCE</scope>
    <source>
        <strain evidence="2">Stoneville</strain>
        <tissue evidence="2">Whole head</tissue>
    </source>
</reference>
<evidence type="ECO:0000256" key="1">
    <source>
        <dbReference type="SAM" id="MobiDB-lite"/>
    </source>
</evidence>
<protein>
    <submittedName>
        <fullName evidence="2">Uncharacterized protein</fullName>
    </submittedName>
</protein>
<dbReference type="EMBL" id="JABDTM020029824">
    <property type="protein sequence ID" value="KAH0807715.1"/>
    <property type="molecule type" value="Genomic_DNA"/>
</dbReference>
<accession>A0A8J6GX32</accession>
<dbReference type="Proteomes" id="UP000719412">
    <property type="component" value="Unassembled WGS sequence"/>
</dbReference>
<organism evidence="2 3">
    <name type="scientific">Tenebrio molitor</name>
    <name type="common">Yellow mealworm beetle</name>
    <dbReference type="NCBI Taxonomy" id="7067"/>
    <lineage>
        <taxon>Eukaryota</taxon>
        <taxon>Metazoa</taxon>
        <taxon>Ecdysozoa</taxon>
        <taxon>Arthropoda</taxon>
        <taxon>Hexapoda</taxon>
        <taxon>Insecta</taxon>
        <taxon>Pterygota</taxon>
        <taxon>Neoptera</taxon>
        <taxon>Endopterygota</taxon>
        <taxon>Coleoptera</taxon>
        <taxon>Polyphaga</taxon>
        <taxon>Cucujiformia</taxon>
        <taxon>Tenebrionidae</taxon>
        <taxon>Tenebrio</taxon>
    </lineage>
</organism>
<evidence type="ECO:0000313" key="2">
    <source>
        <dbReference type="EMBL" id="KAH0807715.1"/>
    </source>
</evidence>
<name>A0A8J6GX32_TENMO</name>
<feature type="region of interest" description="Disordered" evidence="1">
    <location>
        <begin position="1"/>
        <end position="40"/>
    </location>
</feature>
<sequence>MAFGNPPTGMIADPERHARDSQLATCGTCRPLGGRRPSPL</sequence>
<keyword evidence="3" id="KW-1185">Reference proteome</keyword>
<comment type="caution">
    <text evidence="2">The sequence shown here is derived from an EMBL/GenBank/DDBJ whole genome shotgun (WGS) entry which is preliminary data.</text>
</comment>
<gene>
    <name evidence="2" type="ORF">GEV33_015076</name>
</gene>
<evidence type="ECO:0000313" key="3">
    <source>
        <dbReference type="Proteomes" id="UP000719412"/>
    </source>
</evidence>